<evidence type="ECO:0000256" key="4">
    <source>
        <dbReference type="ARBA" id="ARBA00022692"/>
    </source>
</evidence>
<keyword evidence="5 10" id="KW-0552">Olfaction</keyword>
<evidence type="ECO:0000256" key="9">
    <source>
        <dbReference type="ARBA" id="ARBA00023224"/>
    </source>
</evidence>
<keyword evidence="2" id="KW-1003">Cell membrane</keyword>
<keyword evidence="3 10" id="KW-0716">Sensory transduction</keyword>
<proteinExistence type="inferred from homology"/>
<keyword evidence="9 10" id="KW-0807">Transducer</keyword>
<keyword evidence="4 10" id="KW-0812">Transmembrane</keyword>
<evidence type="ECO:0000256" key="8">
    <source>
        <dbReference type="ARBA" id="ARBA00023170"/>
    </source>
</evidence>
<dbReference type="EMBL" id="JAPWTJ010000010">
    <property type="protein sequence ID" value="KAJ8985585.1"/>
    <property type="molecule type" value="Genomic_DNA"/>
</dbReference>
<dbReference type="PANTHER" id="PTHR21137:SF35">
    <property type="entry name" value="ODORANT RECEPTOR 19A-RELATED"/>
    <property type="match status" value="1"/>
</dbReference>
<evidence type="ECO:0000256" key="5">
    <source>
        <dbReference type="ARBA" id="ARBA00022725"/>
    </source>
</evidence>
<accession>A0ABQ9K4Q7</accession>
<comment type="caution">
    <text evidence="10">Lacks conserved residue(s) required for the propagation of feature annotation.</text>
</comment>
<name>A0ABQ9K4Q7_9CUCU</name>
<evidence type="ECO:0000256" key="6">
    <source>
        <dbReference type="ARBA" id="ARBA00022989"/>
    </source>
</evidence>
<evidence type="ECO:0000256" key="1">
    <source>
        <dbReference type="ARBA" id="ARBA00004651"/>
    </source>
</evidence>
<evidence type="ECO:0000256" key="2">
    <source>
        <dbReference type="ARBA" id="ARBA00022475"/>
    </source>
</evidence>
<organism evidence="11 12">
    <name type="scientific">Molorchus minor</name>
    <dbReference type="NCBI Taxonomy" id="1323400"/>
    <lineage>
        <taxon>Eukaryota</taxon>
        <taxon>Metazoa</taxon>
        <taxon>Ecdysozoa</taxon>
        <taxon>Arthropoda</taxon>
        <taxon>Hexapoda</taxon>
        <taxon>Insecta</taxon>
        <taxon>Pterygota</taxon>
        <taxon>Neoptera</taxon>
        <taxon>Endopterygota</taxon>
        <taxon>Coleoptera</taxon>
        <taxon>Polyphaga</taxon>
        <taxon>Cucujiformia</taxon>
        <taxon>Chrysomeloidea</taxon>
        <taxon>Cerambycidae</taxon>
        <taxon>Lamiinae</taxon>
        <taxon>Monochamini</taxon>
        <taxon>Molorchus</taxon>
    </lineage>
</organism>
<evidence type="ECO:0000256" key="10">
    <source>
        <dbReference type="RuleBase" id="RU351113"/>
    </source>
</evidence>
<dbReference type="PANTHER" id="PTHR21137">
    <property type="entry name" value="ODORANT RECEPTOR"/>
    <property type="match status" value="1"/>
</dbReference>
<dbReference type="Pfam" id="PF02949">
    <property type="entry name" value="7tm_6"/>
    <property type="match status" value="1"/>
</dbReference>
<evidence type="ECO:0000313" key="12">
    <source>
        <dbReference type="Proteomes" id="UP001162164"/>
    </source>
</evidence>
<keyword evidence="7 10" id="KW-0472">Membrane</keyword>
<reference evidence="11" key="1">
    <citation type="journal article" date="2023" name="Insect Mol. Biol.">
        <title>Genome sequencing provides insights into the evolution of gene families encoding plant cell wall-degrading enzymes in longhorned beetles.</title>
        <authorList>
            <person name="Shin N.R."/>
            <person name="Okamura Y."/>
            <person name="Kirsch R."/>
            <person name="Pauchet Y."/>
        </authorList>
    </citation>
    <scope>NUCLEOTIDE SEQUENCE</scope>
    <source>
        <strain evidence="11">MMC_N1</strain>
    </source>
</reference>
<evidence type="ECO:0000313" key="11">
    <source>
        <dbReference type="EMBL" id="KAJ8985585.1"/>
    </source>
</evidence>
<evidence type="ECO:0000256" key="7">
    <source>
        <dbReference type="ARBA" id="ARBA00023136"/>
    </source>
</evidence>
<comment type="similarity">
    <text evidence="10">Belongs to the insect chemoreceptor superfamily. Heteromeric odorant receptor channel (TC 1.A.69) family.</text>
</comment>
<protein>
    <recommendedName>
        <fullName evidence="10">Odorant receptor</fullName>
    </recommendedName>
</protein>
<feature type="transmembrane region" description="Helical" evidence="10">
    <location>
        <begin position="35"/>
        <end position="56"/>
    </location>
</feature>
<comment type="caution">
    <text evidence="11">The sequence shown here is derived from an EMBL/GenBank/DDBJ whole genome shotgun (WGS) entry which is preliminary data.</text>
</comment>
<dbReference type="InterPro" id="IPR004117">
    <property type="entry name" value="7tm6_olfct_rcpt"/>
</dbReference>
<comment type="subcellular location">
    <subcellularLocation>
        <location evidence="1 10">Cell membrane</location>
        <topology evidence="1 10">Multi-pass membrane protein</topology>
    </subcellularLocation>
</comment>
<sequence length="430" mass="49806">MGKKTGYEKLSFLDDPIWKTKYFLKLPEFTGKQKYFWVGTTVLKIVLLMAATTFAYQNLQHPKTLTALVATYPVRIMAVWKLLHLYFDKKRVDYLFDTVHTEFWNFDIAGPAVDKQIKRRFLLTNLFVLIHVSLSTICVTLFILSPLVEVPGRKRSLPNVIWAPFDTDPSPLHEVLYVILLWNMYVSIYGNLFYDMLYVYCVQHLYVQFTLLKELIQNLSAEIMEGESDVDRFNSEYFQAKVMERLKICAEHHNRLLKQKLLRFLNNTYIEISRYGRNIEDFCKGVLAPQLFMSFAVLVINGYNLSMDTSKSFSQNTMLFNLTFSSFVQLAVYALQATDLHEQSLSILNAVIECRWYLFKSPIKRALTFILMNAENGIVINAAGMATIDNPLLVEVIQKAFFGYNSASSLYQRIEAVAMVDGKYFARYIG</sequence>
<keyword evidence="12" id="KW-1185">Reference proteome</keyword>
<keyword evidence="6 10" id="KW-1133">Transmembrane helix</keyword>
<dbReference type="Proteomes" id="UP001162164">
    <property type="component" value="Unassembled WGS sequence"/>
</dbReference>
<feature type="transmembrane region" description="Helical" evidence="10">
    <location>
        <begin position="68"/>
        <end position="87"/>
    </location>
</feature>
<feature type="transmembrane region" description="Helical" evidence="10">
    <location>
        <begin position="126"/>
        <end position="148"/>
    </location>
</feature>
<keyword evidence="8 10" id="KW-0675">Receptor</keyword>
<gene>
    <name evidence="11" type="ORF">NQ317_015076</name>
</gene>
<feature type="transmembrane region" description="Helical" evidence="10">
    <location>
        <begin position="175"/>
        <end position="194"/>
    </location>
</feature>
<evidence type="ECO:0000256" key="3">
    <source>
        <dbReference type="ARBA" id="ARBA00022606"/>
    </source>
</evidence>